<dbReference type="Pfam" id="PF20703">
    <property type="entry name" value="nSTAND1"/>
    <property type="match status" value="1"/>
</dbReference>
<dbReference type="InterPro" id="IPR020472">
    <property type="entry name" value="WD40_PAC1"/>
</dbReference>
<dbReference type="SUPFAM" id="SSF50978">
    <property type="entry name" value="WD40 repeat-like"/>
    <property type="match status" value="1"/>
</dbReference>
<evidence type="ECO:0000313" key="5">
    <source>
        <dbReference type="EMBL" id="MBM2614345.1"/>
    </source>
</evidence>
<organism evidence="5 6">
    <name type="scientific">Paractinoplanes ovalisporus</name>
    <dbReference type="NCBI Taxonomy" id="2810368"/>
    <lineage>
        <taxon>Bacteria</taxon>
        <taxon>Bacillati</taxon>
        <taxon>Actinomycetota</taxon>
        <taxon>Actinomycetes</taxon>
        <taxon>Micromonosporales</taxon>
        <taxon>Micromonosporaceae</taxon>
        <taxon>Paractinoplanes</taxon>
    </lineage>
</organism>
<proteinExistence type="predicted"/>
<comment type="caution">
    <text evidence="5">The sequence shown here is derived from an EMBL/GenBank/DDBJ whole genome shotgun (WGS) entry which is preliminary data.</text>
</comment>
<feature type="repeat" description="WD" evidence="3">
    <location>
        <begin position="875"/>
        <end position="910"/>
    </location>
</feature>
<dbReference type="InterPro" id="IPR049052">
    <property type="entry name" value="nSTAND1"/>
</dbReference>
<feature type="repeat" description="WD" evidence="3">
    <location>
        <begin position="959"/>
        <end position="1000"/>
    </location>
</feature>
<dbReference type="EMBL" id="JAENHP010000001">
    <property type="protein sequence ID" value="MBM2614345.1"/>
    <property type="molecule type" value="Genomic_DNA"/>
</dbReference>
<dbReference type="InterPro" id="IPR015943">
    <property type="entry name" value="WD40/YVTN_repeat-like_dom_sf"/>
</dbReference>
<dbReference type="PANTHER" id="PTHR19848:SF8">
    <property type="entry name" value="F-BOX AND WD REPEAT DOMAIN CONTAINING 7"/>
    <property type="match status" value="1"/>
</dbReference>
<feature type="repeat" description="WD" evidence="3">
    <location>
        <begin position="621"/>
        <end position="660"/>
    </location>
</feature>
<keyword evidence="2" id="KW-0677">Repeat</keyword>
<evidence type="ECO:0000256" key="2">
    <source>
        <dbReference type="ARBA" id="ARBA00022737"/>
    </source>
</evidence>
<accession>A0ABS2A3S5</accession>
<dbReference type="CDD" id="cd00200">
    <property type="entry name" value="WD40"/>
    <property type="match status" value="2"/>
</dbReference>
<gene>
    <name evidence="5" type="ORF">JIG36_02085</name>
</gene>
<dbReference type="Pfam" id="PF00400">
    <property type="entry name" value="WD40"/>
    <property type="match status" value="12"/>
</dbReference>
<evidence type="ECO:0000256" key="3">
    <source>
        <dbReference type="PROSITE-ProRule" id="PRU00221"/>
    </source>
</evidence>
<keyword evidence="6" id="KW-1185">Reference proteome</keyword>
<feature type="domain" description="Novel STAND NTPase 1" evidence="4">
    <location>
        <begin position="52"/>
        <end position="411"/>
    </location>
</feature>
<dbReference type="PROSITE" id="PS50082">
    <property type="entry name" value="WD_REPEATS_2"/>
    <property type="match status" value="10"/>
</dbReference>
<dbReference type="RefSeq" id="WP_203374245.1">
    <property type="nucleotide sequence ID" value="NZ_JAENHP010000001.1"/>
</dbReference>
<sequence length="1159" mass="124589">MTGPERSVDLTATAHDQAKIYQAARDLHLHYEEGLREIRRTARPDDDGVPCPYPGLAPFGPGQAQWFFGRDAVTAGLLARLDESLRDGRPIAVVAPSGAGKSSVLNAGLIPAIAQGLLPEPGSAEWPRIVLTPTAHPMRVLPAVTGHERAVVIVDQLEELFTLCPDEQERHEFLDALAALPRGVLLVLGMRSDFYTQGASHPWLRDVLQHDQVLLGPMSEPELREAIRLPLRAPGVELEMEPGLLELLLKDLGGDGSADVYRAGRLPLLAHALRACWQQRSGHTLTVAGYRATGGIANAVATTAERVYQRLDDTERVAARSMFLRLVKIGAGVEDTRRRLPRADVEGPGLEAFATNRLLTLHRDTVEITHEALLTAWPRLRSWIDEDRDGLLVHQHLEEDAGEWRRGGRDAGLLYRGLRLESARQWQATHPGETTDAEREFVRAGIALRTRGTRRLKAVAAVLAVLLISAVTGVVVALDQRGAARSQSAVNLSRQIALQSDAVREVDADLAILLAAESLRRADTLEARASAVAATNQQLLARIDTGQGEIRSMAYLPGGTSVAAAGSGQVKVWDLGTRRATATLEHPGGGATSVVSGPGGPITAGRDGRVYLWDGARATPLTGHGGEVTGLALAGRLLASSGNDGTVRLWDLTTRKPVRTLQAGGPLTAVAISPDGRTVAAGGPGRRLRLWEAGTGRQLAALSRDPADGMCGRVTDYTITSLSFHPDGRTLLSGDGAACVFTVWDVVRRTSKVWVSGHTWDVHQVAYSPDGSQVATTSRDGTVRLWNAANWWQLERRTGHTGIVLGLAWAPDGHTLLSGGDDQMIRLWRTPALTGHTDSVNGISWSTDGRRLASASRDRTARIWNVATGRVEHVLRGHTAGLGDVEFGPRGNLLVTASVDGTVRLWDATTFAARGILKTGNSAWAFGSFSPDGQLLATSGPGGNPLVWDLTTREVRWRAEGHPQGAYRAVFSPDGKLLATGGADNLIRVFDVASARPLRVVRGHISPVVDLLFTPDGRHLVSTGGDRYLRVWDTTTWEPAGILRGHLGRVEDLAISPDGRRLASGGVRGEVKTWDVATQTLLTNFEFQHRDAVYGVAFSPDGRTLASASGDASIRLAPVDFDETAAGARLCGLLNRDLTPGEWRQYLPGQPYARTCTSG</sequence>
<evidence type="ECO:0000313" key="6">
    <source>
        <dbReference type="Proteomes" id="UP000632138"/>
    </source>
</evidence>
<feature type="repeat" description="WD" evidence="3">
    <location>
        <begin position="833"/>
        <end position="874"/>
    </location>
</feature>
<dbReference type="PRINTS" id="PR00320">
    <property type="entry name" value="GPROTEINBRPT"/>
</dbReference>
<feature type="repeat" description="WD" evidence="3">
    <location>
        <begin position="1086"/>
        <end position="1116"/>
    </location>
</feature>
<protein>
    <recommendedName>
        <fullName evidence="4">Novel STAND NTPase 1 domain-containing protein</fullName>
    </recommendedName>
</protein>
<reference evidence="5 6" key="1">
    <citation type="submission" date="2021-01" db="EMBL/GenBank/DDBJ databases">
        <title>Actinoplanes sp. nov. LDG1-06 isolated from lichen.</title>
        <authorList>
            <person name="Saeng-In P."/>
            <person name="Phongsopitanun W."/>
            <person name="Kanchanasin P."/>
            <person name="Yuki M."/>
            <person name="Kudo T."/>
            <person name="Ohkuma M."/>
            <person name="Tanasupawat S."/>
        </authorList>
    </citation>
    <scope>NUCLEOTIDE SEQUENCE [LARGE SCALE GENOMIC DNA]</scope>
    <source>
        <strain evidence="5 6">LDG1-06</strain>
    </source>
</reference>
<keyword evidence="1 3" id="KW-0853">WD repeat</keyword>
<feature type="repeat" description="WD" evidence="3">
    <location>
        <begin position="1043"/>
        <end position="1084"/>
    </location>
</feature>
<dbReference type="SMART" id="SM00320">
    <property type="entry name" value="WD40"/>
    <property type="match status" value="14"/>
</dbReference>
<dbReference type="InterPro" id="IPR036322">
    <property type="entry name" value="WD40_repeat_dom_sf"/>
</dbReference>
<dbReference type="SUPFAM" id="SSF50998">
    <property type="entry name" value="Quinoprotein alcohol dehydrogenase-like"/>
    <property type="match status" value="1"/>
</dbReference>
<dbReference type="InterPro" id="IPR011047">
    <property type="entry name" value="Quinoprotein_ADH-like_sf"/>
</dbReference>
<name>A0ABS2A3S5_9ACTN</name>
<feature type="repeat" description="WD" evidence="3">
    <location>
        <begin position="1001"/>
        <end position="1036"/>
    </location>
</feature>
<dbReference type="Proteomes" id="UP000632138">
    <property type="component" value="Unassembled WGS sequence"/>
</dbReference>
<dbReference type="SUPFAM" id="SSF52540">
    <property type="entry name" value="P-loop containing nucleoside triphosphate hydrolases"/>
    <property type="match status" value="1"/>
</dbReference>
<dbReference type="InterPro" id="IPR027417">
    <property type="entry name" value="P-loop_NTPase"/>
</dbReference>
<dbReference type="PROSITE" id="PS50294">
    <property type="entry name" value="WD_REPEATS_REGION"/>
    <property type="match status" value="9"/>
</dbReference>
<dbReference type="InterPro" id="IPR001680">
    <property type="entry name" value="WD40_rpt"/>
</dbReference>
<dbReference type="PANTHER" id="PTHR19848">
    <property type="entry name" value="WD40 REPEAT PROTEIN"/>
    <property type="match status" value="1"/>
</dbReference>
<dbReference type="PROSITE" id="PS00678">
    <property type="entry name" value="WD_REPEATS_1"/>
    <property type="match status" value="4"/>
</dbReference>
<dbReference type="InterPro" id="IPR019775">
    <property type="entry name" value="WD40_repeat_CS"/>
</dbReference>
<dbReference type="Gene3D" id="2.130.10.10">
    <property type="entry name" value="YVTN repeat-like/Quinoprotein amine dehydrogenase"/>
    <property type="match status" value="5"/>
</dbReference>
<feature type="repeat" description="WD" evidence="3">
    <location>
        <begin position="755"/>
        <end position="787"/>
    </location>
</feature>
<feature type="repeat" description="WD" evidence="3">
    <location>
        <begin position="797"/>
        <end position="828"/>
    </location>
</feature>
<feature type="repeat" description="WD" evidence="3">
    <location>
        <begin position="667"/>
        <end position="701"/>
    </location>
</feature>
<evidence type="ECO:0000256" key="1">
    <source>
        <dbReference type="ARBA" id="ARBA00022574"/>
    </source>
</evidence>
<evidence type="ECO:0000259" key="4">
    <source>
        <dbReference type="Pfam" id="PF20703"/>
    </source>
</evidence>